<accession>A0A9R1VKV3</accession>
<dbReference type="EMBL" id="NBSK02000005">
    <property type="protein sequence ID" value="KAJ0206498.1"/>
    <property type="molecule type" value="Genomic_DNA"/>
</dbReference>
<sequence length="253" mass="28566">MKRDSGTDVGSLLAWHSSKKGKKETWNDHKIRRGCSVDPITLLRINEHLCGNEMAATSFFHNLCGESFVKISFIILCTGGLWQLVNGNEDYVRNNVTNYCLNLPPNFDRQMLLQMVRNKVGVFSSHMSLSFKHLESGYVMELADESDVDHLYVMSETKLKVHLYLSVVGEEVEEQPVVESQFIGAKSSRGHGDRQSGRNRSRGRGNDVGVGYEKKTSVADKFVSDNDNVLLDDDNKPNLRITELEHQNLFELG</sequence>
<organism evidence="2 3">
    <name type="scientific">Lactuca sativa</name>
    <name type="common">Garden lettuce</name>
    <dbReference type="NCBI Taxonomy" id="4236"/>
    <lineage>
        <taxon>Eukaryota</taxon>
        <taxon>Viridiplantae</taxon>
        <taxon>Streptophyta</taxon>
        <taxon>Embryophyta</taxon>
        <taxon>Tracheophyta</taxon>
        <taxon>Spermatophyta</taxon>
        <taxon>Magnoliopsida</taxon>
        <taxon>eudicotyledons</taxon>
        <taxon>Gunneridae</taxon>
        <taxon>Pentapetalae</taxon>
        <taxon>asterids</taxon>
        <taxon>campanulids</taxon>
        <taxon>Asterales</taxon>
        <taxon>Asteraceae</taxon>
        <taxon>Cichorioideae</taxon>
        <taxon>Cichorieae</taxon>
        <taxon>Lactucinae</taxon>
        <taxon>Lactuca</taxon>
    </lineage>
</organism>
<dbReference type="AlphaFoldDB" id="A0A9R1VKV3"/>
<name>A0A9R1VKV3_LACSA</name>
<proteinExistence type="predicted"/>
<keyword evidence="3" id="KW-1185">Reference proteome</keyword>
<dbReference type="Proteomes" id="UP000235145">
    <property type="component" value="Unassembled WGS sequence"/>
</dbReference>
<evidence type="ECO:0000256" key="1">
    <source>
        <dbReference type="SAM" id="MobiDB-lite"/>
    </source>
</evidence>
<reference evidence="2 3" key="1">
    <citation type="journal article" date="2017" name="Nat. Commun.">
        <title>Genome assembly with in vitro proximity ligation data and whole-genome triplication in lettuce.</title>
        <authorList>
            <person name="Reyes-Chin-Wo S."/>
            <person name="Wang Z."/>
            <person name="Yang X."/>
            <person name="Kozik A."/>
            <person name="Arikit S."/>
            <person name="Song C."/>
            <person name="Xia L."/>
            <person name="Froenicke L."/>
            <person name="Lavelle D.O."/>
            <person name="Truco M.J."/>
            <person name="Xia R."/>
            <person name="Zhu S."/>
            <person name="Xu C."/>
            <person name="Xu H."/>
            <person name="Xu X."/>
            <person name="Cox K."/>
            <person name="Korf I."/>
            <person name="Meyers B.C."/>
            <person name="Michelmore R.W."/>
        </authorList>
    </citation>
    <scope>NUCLEOTIDE SEQUENCE [LARGE SCALE GENOMIC DNA]</scope>
    <source>
        <strain evidence="3">cv. Salinas</strain>
        <tissue evidence="2">Seedlings</tissue>
    </source>
</reference>
<evidence type="ECO:0008006" key="4">
    <source>
        <dbReference type="Google" id="ProtNLM"/>
    </source>
</evidence>
<evidence type="ECO:0000313" key="2">
    <source>
        <dbReference type="EMBL" id="KAJ0206498.1"/>
    </source>
</evidence>
<comment type="caution">
    <text evidence="2">The sequence shown here is derived from an EMBL/GenBank/DDBJ whole genome shotgun (WGS) entry which is preliminary data.</text>
</comment>
<evidence type="ECO:0000313" key="3">
    <source>
        <dbReference type="Proteomes" id="UP000235145"/>
    </source>
</evidence>
<protein>
    <recommendedName>
        <fullName evidence="4">PB1 domain-containing protein</fullName>
    </recommendedName>
</protein>
<gene>
    <name evidence="2" type="ORF">LSAT_V11C500295950</name>
</gene>
<feature type="region of interest" description="Disordered" evidence="1">
    <location>
        <begin position="183"/>
        <end position="210"/>
    </location>
</feature>